<dbReference type="CDD" id="cd08864">
    <property type="entry name" value="SRPBCC_DUF3074"/>
    <property type="match status" value="1"/>
</dbReference>
<feature type="region of interest" description="Disordered" evidence="1">
    <location>
        <begin position="9"/>
        <end position="33"/>
    </location>
</feature>
<sequence length="337" mass="36964">MASPLIRLTPHPFSSLPAHPSLDSSSSSSPSRPSIQEFLRTILSEAQTLLADTIPETFEVDRKLRPSPPATANVQLWRRTLRPAPGAASSRKDEFWACRKSIHEDAVVEGSASFDEFRAGLRDNHAENERAYTPSVAALNRLLDWPIEPEIDGWERVVMQVNLITHKFHPSVLISPRTFISLLVSADLPDPVAKGFVTVQIPLTADPVETIPRALREKIAASAPRNAIFASYASVEQVLSLPFAVRSNSDARSSRKYVAQVEWTMATTSDAGGAIPRWVQQSWTLGGVPRAITADVGLFIKWTGHRRITSHPATSTTPTTVPAARTKPAEPTEEQDT</sequence>
<evidence type="ECO:0000256" key="1">
    <source>
        <dbReference type="SAM" id="MobiDB-lite"/>
    </source>
</evidence>
<evidence type="ECO:0000313" key="4">
    <source>
        <dbReference type="Proteomes" id="UP000006701"/>
    </source>
</evidence>
<dbReference type="OrthoDB" id="6423603at2759"/>
<dbReference type="PANTHER" id="PTHR40370:SF1">
    <property type="entry name" value="DUF3074 DOMAIN-CONTAINING PROTEIN"/>
    <property type="match status" value="1"/>
</dbReference>
<dbReference type="OMA" id="IEWIMAT"/>
<feature type="compositionally biased region" description="Low complexity" evidence="1">
    <location>
        <begin position="14"/>
        <end position="33"/>
    </location>
</feature>
<protein>
    <recommendedName>
        <fullName evidence="2">DUF3074 domain-containing protein</fullName>
    </recommendedName>
</protein>
<dbReference type="KEGG" id="act:ACLA_005620"/>
<reference evidence="3 4" key="1">
    <citation type="journal article" date="2008" name="PLoS Genet.">
        <title>Genomic islands in the pathogenic filamentous fungus Aspergillus fumigatus.</title>
        <authorList>
            <person name="Fedorova N.D."/>
            <person name="Khaldi N."/>
            <person name="Joardar V.S."/>
            <person name="Maiti R."/>
            <person name="Amedeo P."/>
            <person name="Anderson M.J."/>
            <person name="Crabtree J."/>
            <person name="Silva J.C."/>
            <person name="Badger J.H."/>
            <person name="Albarraq A."/>
            <person name="Angiuoli S."/>
            <person name="Bussey H."/>
            <person name="Bowyer P."/>
            <person name="Cotty P.J."/>
            <person name="Dyer P.S."/>
            <person name="Egan A."/>
            <person name="Galens K."/>
            <person name="Fraser-Liggett C.M."/>
            <person name="Haas B.J."/>
            <person name="Inman J.M."/>
            <person name="Kent R."/>
            <person name="Lemieux S."/>
            <person name="Malavazi I."/>
            <person name="Orvis J."/>
            <person name="Roemer T."/>
            <person name="Ronning C.M."/>
            <person name="Sundaram J.P."/>
            <person name="Sutton G."/>
            <person name="Turner G."/>
            <person name="Venter J.C."/>
            <person name="White O.R."/>
            <person name="Whitty B.R."/>
            <person name="Youngman P."/>
            <person name="Wolfe K.H."/>
            <person name="Goldman G.H."/>
            <person name="Wortman J.R."/>
            <person name="Jiang B."/>
            <person name="Denning D.W."/>
            <person name="Nierman W.C."/>
        </authorList>
    </citation>
    <scope>NUCLEOTIDE SEQUENCE [LARGE SCALE GENOMIC DNA]</scope>
    <source>
        <strain evidence="4">ATCC 1007 / CBS 513.65 / DSM 816 / NCTC 3887 / NRRL 1</strain>
    </source>
</reference>
<dbReference type="PANTHER" id="PTHR40370">
    <property type="entry name" value="EXPRESSED PROTEIN"/>
    <property type="match status" value="1"/>
</dbReference>
<dbReference type="VEuPathDB" id="FungiDB:ACLA_005620"/>
<feature type="compositionally biased region" description="Low complexity" evidence="1">
    <location>
        <begin position="310"/>
        <end position="326"/>
    </location>
</feature>
<dbReference type="GeneID" id="4705689"/>
<feature type="region of interest" description="Disordered" evidence="1">
    <location>
        <begin position="309"/>
        <end position="337"/>
    </location>
</feature>
<evidence type="ECO:0000313" key="3">
    <source>
        <dbReference type="EMBL" id="EAW11806.1"/>
    </source>
</evidence>
<proteinExistence type="predicted"/>
<dbReference type="HOGENOM" id="CLU_045430_0_0_1"/>
<dbReference type="Proteomes" id="UP000006701">
    <property type="component" value="Unassembled WGS sequence"/>
</dbReference>
<accession>A1CD79</accession>
<gene>
    <name evidence="3" type="ORF">ACLA_005620</name>
</gene>
<evidence type="ECO:0000259" key="2">
    <source>
        <dbReference type="Pfam" id="PF11274"/>
    </source>
</evidence>
<dbReference type="EMBL" id="DS027051">
    <property type="protein sequence ID" value="EAW11806.1"/>
    <property type="molecule type" value="Genomic_DNA"/>
</dbReference>
<dbReference type="InterPro" id="IPR024500">
    <property type="entry name" value="DUF3074"/>
</dbReference>
<dbReference type="eggNOG" id="ENOG502QTT5">
    <property type="taxonomic scope" value="Eukaryota"/>
</dbReference>
<dbReference type="AlphaFoldDB" id="A1CD79"/>
<keyword evidence="4" id="KW-1185">Reference proteome</keyword>
<dbReference type="RefSeq" id="XP_001273232.1">
    <property type="nucleotide sequence ID" value="XM_001273231.1"/>
</dbReference>
<organism evidence="3 4">
    <name type="scientific">Aspergillus clavatus (strain ATCC 1007 / CBS 513.65 / DSM 816 / NCTC 3887 / NRRL 1 / QM 1276 / 107)</name>
    <dbReference type="NCBI Taxonomy" id="344612"/>
    <lineage>
        <taxon>Eukaryota</taxon>
        <taxon>Fungi</taxon>
        <taxon>Dikarya</taxon>
        <taxon>Ascomycota</taxon>
        <taxon>Pezizomycotina</taxon>
        <taxon>Eurotiomycetes</taxon>
        <taxon>Eurotiomycetidae</taxon>
        <taxon>Eurotiales</taxon>
        <taxon>Aspergillaceae</taxon>
        <taxon>Aspergillus</taxon>
        <taxon>Aspergillus subgen. Fumigati</taxon>
    </lineage>
</organism>
<feature type="domain" description="DUF3074" evidence="2">
    <location>
        <begin position="96"/>
        <end position="303"/>
    </location>
</feature>
<name>A1CD79_ASPCL</name>
<dbReference type="Pfam" id="PF11274">
    <property type="entry name" value="DUF3074"/>
    <property type="match status" value="1"/>
</dbReference>